<feature type="repeat" description="WD" evidence="11">
    <location>
        <begin position="55"/>
        <end position="88"/>
    </location>
</feature>
<proteinExistence type="inferred from homology"/>
<dbReference type="GO" id="GO:0005634">
    <property type="term" value="C:nucleus"/>
    <property type="evidence" value="ECO:0007669"/>
    <property type="project" value="UniProtKB-SubCell"/>
</dbReference>
<comment type="subcellular location">
    <subcellularLocation>
        <location evidence="2">Cytoplasm</location>
    </subcellularLocation>
    <subcellularLocation>
        <location evidence="1">Nucleus</location>
    </subcellularLocation>
</comment>
<dbReference type="InterPro" id="IPR036322">
    <property type="entry name" value="WD40_repeat_dom_sf"/>
</dbReference>
<dbReference type="InterPro" id="IPR020472">
    <property type="entry name" value="WD40_PAC1"/>
</dbReference>
<dbReference type="PANTHER" id="PTHR44111">
    <property type="entry name" value="ELONGATOR COMPLEX PROTEIN 2"/>
    <property type="match status" value="1"/>
</dbReference>
<dbReference type="GO" id="GO:0005737">
    <property type="term" value="C:cytoplasm"/>
    <property type="evidence" value="ECO:0007669"/>
    <property type="project" value="UniProtKB-SubCell"/>
</dbReference>
<keyword evidence="10" id="KW-0539">Nucleus</keyword>
<evidence type="ECO:0000313" key="15">
    <source>
        <dbReference type="Proteomes" id="UP001175353"/>
    </source>
</evidence>
<evidence type="ECO:0000313" key="14">
    <source>
        <dbReference type="EMBL" id="KAK1010988.1"/>
    </source>
</evidence>
<dbReference type="PANTHER" id="PTHR44111:SF1">
    <property type="entry name" value="ELONGATOR COMPLEX PROTEIN 2"/>
    <property type="match status" value="1"/>
</dbReference>
<keyword evidence="6" id="KW-0963">Cytoplasm</keyword>
<feature type="region of interest" description="Disordered" evidence="12">
    <location>
        <begin position="238"/>
        <end position="265"/>
    </location>
</feature>
<keyword evidence="8" id="KW-0819">tRNA processing</keyword>
<dbReference type="EMBL" id="JASUXU010000037">
    <property type="protein sequence ID" value="KAK0318266.1"/>
    <property type="molecule type" value="Genomic_DNA"/>
</dbReference>
<dbReference type="SUPFAM" id="SSF50969">
    <property type="entry name" value="YVTN repeat-like/Quinoprotein amine dehydrogenase"/>
    <property type="match status" value="1"/>
</dbReference>
<feature type="compositionally biased region" description="Low complexity" evidence="12">
    <location>
        <begin position="244"/>
        <end position="257"/>
    </location>
</feature>
<organism evidence="14 15">
    <name type="scientific">Friedmanniomyces endolithicus</name>
    <dbReference type="NCBI Taxonomy" id="329885"/>
    <lineage>
        <taxon>Eukaryota</taxon>
        <taxon>Fungi</taxon>
        <taxon>Dikarya</taxon>
        <taxon>Ascomycota</taxon>
        <taxon>Pezizomycotina</taxon>
        <taxon>Dothideomycetes</taxon>
        <taxon>Dothideomycetidae</taxon>
        <taxon>Mycosphaerellales</taxon>
        <taxon>Teratosphaeriaceae</taxon>
        <taxon>Friedmanniomyces</taxon>
    </lineage>
</organism>
<comment type="similarity">
    <text evidence="4">Belongs to the WD repeat ELP2 family.</text>
</comment>
<feature type="repeat" description="WD" evidence="11">
    <location>
        <begin position="106"/>
        <end position="139"/>
    </location>
</feature>
<dbReference type="InterPro" id="IPR011044">
    <property type="entry name" value="Quino_amine_DH_bsu"/>
</dbReference>
<evidence type="ECO:0000256" key="9">
    <source>
        <dbReference type="ARBA" id="ARBA00022737"/>
    </source>
</evidence>
<evidence type="ECO:0000256" key="3">
    <source>
        <dbReference type="ARBA" id="ARBA00005043"/>
    </source>
</evidence>
<dbReference type="InterPro" id="IPR001680">
    <property type="entry name" value="WD40_rpt"/>
</dbReference>
<comment type="caution">
    <text evidence="14">The sequence shown here is derived from an EMBL/GenBank/DDBJ whole genome shotgun (WGS) entry which is preliminary data.</text>
</comment>
<evidence type="ECO:0000313" key="13">
    <source>
        <dbReference type="EMBL" id="KAK0318266.1"/>
    </source>
</evidence>
<reference evidence="14" key="2">
    <citation type="submission" date="2023-06" db="EMBL/GenBank/DDBJ databases">
        <title>Black Yeasts Isolated from many extreme environments.</title>
        <authorList>
            <person name="Coleine C."/>
            <person name="Stajich J.E."/>
            <person name="Selbmann L."/>
        </authorList>
    </citation>
    <scope>NUCLEOTIDE SEQUENCE</scope>
    <source>
        <strain evidence="14">CCFEE 5200</strain>
    </source>
</reference>
<dbReference type="InterPro" id="IPR015943">
    <property type="entry name" value="WD40/YVTN_repeat-like_dom_sf"/>
</dbReference>
<name>A0AAN6KYH3_9PEZI</name>
<dbReference type="SMART" id="SM00320">
    <property type="entry name" value="WD40"/>
    <property type="match status" value="10"/>
</dbReference>
<feature type="repeat" description="WD" evidence="11">
    <location>
        <begin position="201"/>
        <end position="244"/>
    </location>
</feature>
<evidence type="ECO:0000256" key="12">
    <source>
        <dbReference type="SAM" id="MobiDB-lite"/>
    </source>
</evidence>
<dbReference type="GO" id="GO:0002098">
    <property type="term" value="P:tRNA wobble uridine modification"/>
    <property type="evidence" value="ECO:0007669"/>
    <property type="project" value="InterPro"/>
</dbReference>
<feature type="repeat" description="WD" evidence="11">
    <location>
        <begin position="410"/>
        <end position="441"/>
    </location>
</feature>
<feature type="compositionally biased region" description="Polar residues" evidence="12">
    <location>
        <begin position="551"/>
        <end position="563"/>
    </location>
</feature>
<dbReference type="SUPFAM" id="SSF50978">
    <property type="entry name" value="WD40 repeat-like"/>
    <property type="match status" value="2"/>
</dbReference>
<evidence type="ECO:0000256" key="11">
    <source>
        <dbReference type="PROSITE-ProRule" id="PRU00221"/>
    </source>
</evidence>
<dbReference type="InterPro" id="IPR037289">
    <property type="entry name" value="Elp2"/>
</dbReference>
<dbReference type="PROSITE" id="PS50082">
    <property type="entry name" value="WD_REPEATS_2"/>
    <property type="match status" value="4"/>
</dbReference>
<evidence type="ECO:0000256" key="4">
    <source>
        <dbReference type="ARBA" id="ARBA00005881"/>
    </source>
</evidence>
<keyword evidence="7 11" id="KW-0853">WD repeat</keyword>
<dbReference type="Proteomes" id="UP001175353">
    <property type="component" value="Unassembled WGS sequence"/>
</dbReference>
<evidence type="ECO:0000256" key="5">
    <source>
        <dbReference type="ARBA" id="ARBA00020267"/>
    </source>
</evidence>
<keyword evidence="9" id="KW-0677">Repeat</keyword>
<dbReference type="Pfam" id="PF00400">
    <property type="entry name" value="WD40"/>
    <property type="match status" value="5"/>
</dbReference>
<dbReference type="FunFam" id="2.130.10.10:FF:000400">
    <property type="entry name" value="Elongator acetyltransferase complex subunit 2"/>
    <property type="match status" value="1"/>
</dbReference>
<dbReference type="AlphaFoldDB" id="A0AAN6KYH3"/>
<dbReference type="PRINTS" id="PR00320">
    <property type="entry name" value="GPROTEINBRPT"/>
</dbReference>
<dbReference type="Gene3D" id="2.130.10.10">
    <property type="entry name" value="YVTN repeat-like/Quinoprotein amine dehydrogenase"/>
    <property type="match status" value="4"/>
</dbReference>
<dbReference type="Proteomes" id="UP001168146">
    <property type="component" value="Unassembled WGS sequence"/>
</dbReference>
<evidence type="ECO:0000256" key="10">
    <source>
        <dbReference type="ARBA" id="ARBA00023242"/>
    </source>
</evidence>
<feature type="region of interest" description="Disordered" evidence="12">
    <location>
        <begin position="532"/>
        <end position="572"/>
    </location>
</feature>
<evidence type="ECO:0000256" key="1">
    <source>
        <dbReference type="ARBA" id="ARBA00004123"/>
    </source>
</evidence>
<gene>
    <name evidence="14" type="primary">ELP2_1</name>
    <name evidence="13" type="synonym">ELP2_2</name>
    <name evidence="13" type="ORF">LTR82_010654</name>
    <name evidence="14" type="ORF">LTR91_002272</name>
</gene>
<protein>
    <recommendedName>
        <fullName evidence="5">Elongator complex protein 2</fullName>
    </recommendedName>
</protein>
<dbReference type="EMBL" id="JAUJLE010000010">
    <property type="protein sequence ID" value="KAK1010988.1"/>
    <property type="molecule type" value="Genomic_DNA"/>
</dbReference>
<comment type="pathway">
    <text evidence="3">tRNA modification; 5-methoxycarbonylmethyl-2-thiouridine-tRNA biosynthesis.</text>
</comment>
<keyword evidence="15" id="KW-1185">Reference proteome</keyword>
<evidence type="ECO:0000256" key="6">
    <source>
        <dbReference type="ARBA" id="ARBA00022490"/>
    </source>
</evidence>
<dbReference type="GO" id="GO:0033588">
    <property type="term" value="C:elongator holoenzyme complex"/>
    <property type="evidence" value="ECO:0007669"/>
    <property type="project" value="InterPro"/>
</dbReference>
<reference evidence="13" key="1">
    <citation type="submission" date="2021-12" db="EMBL/GenBank/DDBJ databases">
        <title>Black yeast isolated from Biological Soil Crust.</title>
        <authorList>
            <person name="Kurbessoian T."/>
        </authorList>
    </citation>
    <scope>NUCLEOTIDE SEQUENCE</scope>
    <source>
        <strain evidence="13">CCFEE 5208</strain>
    </source>
</reference>
<accession>A0AAN6KYH3</accession>
<evidence type="ECO:0000256" key="2">
    <source>
        <dbReference type="ARBA" id="ARBA00004496"/>
    </source>
</evidence>
<evidence type="ECO:0000256" key="7">
    <source>
        <dbReference type="ARBA" id="ARBA00022574"/>
    </source>
</evidence>
<sequence length="830" mass="89952">MEDTPTVSLSYIAAGGNRHPSAADWAPGLLAFGAGNNIALWNPEDDRQNGISALLAGHTDAVNVVKTCDYDGQQLIISGGADKTVRVWRPTLQSSSPAPYEQSCCLVDHQSSVNTISVLPDLHLFVSGSADSTIKVWTLGENLGAKLIQSISLQPRYLPLTTALATLSEDAVVLAVAGTSSSIQLYVRPKADADFVLQATLAGHEGWIRSLDFVQDGDGFLLASASQDKYIRLWRLRQDPPMSPSSSTNTTPSTDSSAIPKQSLSNKPHQLITPSITYTLTFEALLTGHEDWIYTALWAPRTSTTKPTTSTTSTKQAPPTLLSASADNSLALWTADPTTGVWLCTTRLGDIATQKGSTTATGSTGGFWTGLWQPPDERGRRGVVSLGRTGSWRKWNFDDVKGMWEQRVGTSGHTREVRGLAWAGEEEYLLSTGADQTTRLFGEWKREEGVRSWHEFARPQIHGYDLNCIAAVGKNRFVSGADEKLLRVFDKPRAFDALLSRLSGTRLTVAGGLAEAAEIPVLGLSNKAIPAATPNDDGNEQINGALDDNPTDPSSTTHASTFGPTHPPLEDHLSRHTLWPEHEKLYGHGHEISALACNPSGSLIATACKASSLEHAVIRLYETKEWREVRLPLEGHSLTVTGLAFAPLSAGEEGEGEWLVSVGRDRRWCVFCRRREGEEWGLVCWREKAHARMILDCCWGPARGVGERVFATAGRDRCVKVWRLEGEKGECMLTVSLAATGTAVAFSSVVRGGGLLRLAVGMEDGGIQLLAVDLDGEASYRCLEVPRAWCPSGAVTCLRWRPSNGEREGEGEELAVASEDHSVRILEIKE</sequence>
<dbReference type="PROSITE" id="PS50294">
    <property type="entry name" value="WD_REPEATS_REGION"/>
    <property type="match status" value="3"/>
</dbReference>
<evidence type="ECO:0000256" key="8">
    <source>
        <dbReference type="ARBA" id="ARBA00022694"/>
    </source>
</evidence>